<feature type="region of interest" description="Disordered" evidence="2">
    <location>
        <begin position="107"/>
        <end position="153"/>
    </location>
</feature>
<dbReference type="PANTHER" id="PTHR21641">
    <property type="entry name" value="TRANSLATION INITIATION FACTOR-RELATED"/>
    <property type="match status" value="1"/>
</dbReference>
<dbReference type="EMBL" id="AP028216">
    <property type="protein sequence ID" value="BEI93478.1"/>
    <property type="molecule type" value="Genomic_DNA"/>
</dbReference>
<dbReference type="InterPro" id="IPR001253">
    <property type="entry name" value="TIF_eIF-1A"/>
</dbReference>
<dbReference type="RefSeq" id="XP_060458743.1">
    <property type="nucleotide sequence ID" value="XM_060602339.1"/>
</dbReference>
<reference evidence="3" key="1">
    <citation type="journal article" date="2023" name="BMC Genomics">
        <title>Chromosome-level genome assemblies of Cutaneotrichosporon spp. (Trichosporonales, Basidiomycota) reveal imbalanced evolution between nucleotide sequences and chromosome synteny.</title>
        <authorList>
            <person name="Kobayashi Y."/>
            <person name="Kayamori A."/>
            <person name="Aoki K."/>
            <person name="Shiwa Y."/>
            <person name="Matsutani M."/>
            <person name="Fujita N."/>
            <person name="Sugita T."/>
            <person name="Iwasaki W."/>
            <person name="Tanaka N."/>
            <person name="Takashima M."/>
        </authorList>
    </citation>
    <scope>NUCLEOTIDE SEQUENCE</scope>
    <source>
        <strain evidence="3">HIS019</strain>
    </source>
</reference>
<evidence type="ECO:0008006" key="5">
    <source>
        <dbReference type="Google" id="ProtNLM"/>
    </source>
</evidence>
<dbReference type="GO" id="GO:0003743">
    <property type="term" value="F:translation initiation factor activity"/>
    <property type="evidence" value="ECO:0007669"/>
    <property type="project" value="InterPro"/>
</dbReference>
<protein>
    <recommendedName>
        <fullName evidence="5">S1-like domain-containing protein</fullName>
    </recommendedName>
</protein>
<evidence type="ECO:0000313" key="3">
    <source>
        <dbReference type="EMBL" id="BEI93478.1"/>
    </source>
</evidence>
<dbReference type="Proteomes" id="UP001233271">
    <property type="component" value="Chromosome 5"/>
</dbReference>
<evidence type="ECO:0000313" key="4">
    <source>
        <dbReference type="Proteomes" id="UP001233271"/>
    </source>
</evidence>
<proteinExistence type="predicted"/>
<dbReference type="Gene3D" id="2.40.50.140">
    <property type="entry name" value="Nucleic acid-binding proteins"/>
    <property type="match status" value="1"/>
</dbReference>
<dbReference type="AlphaFoldDB" id="A0AA48L7T7"/>
<dbReference type="GeneID" id="85497348"/>
<organism evidence="3 4">
    <name type="scientific">Cutaneotrichosporon cavernicola</name>
    <dbReference type="NCBI Taxonomy" id="279322"/>
    <lineage>
        <taxon>Eukaryota</taxon>
        <taxon>Fungi</taxon>
        <taxon>Dikarya</taxon>
        <taxon>Basidiomycota</taxon>
        <taxon>Agaricomycotina</taxon>
        <taxon>Tremellomycetes</taxon>
        <taxon>Trichosporonales</taxon>
        <taxon>Trichosporonaceae</taxon>
        <taxon>Cutaneotrichosporon</taxon>
    </lineage>
</organism>
<evidence type="ECO:0000256" key="2">
    <source>
        <dbReference type="SAM" id="MobiDB-lite"/>
    </source>
</evidence>
<dbReference type="PANTHER" id="PTHR21641:SF0">
    <property type="entry name" value="RNA-BINDING PROTEIN EIF1AD-RELATED"/>
    <property type="match status" value="1"/>
</dbReference>
<dbReference type="GO" id="GO:0005634">
    <property type="term" value="C:nucleus"/>
    <property type="evidence" value="ECO:0007669"/>
    <property type="project" value="TreeGrafter"/>
</dbReference>
<dbReference type="KEGG" id="ccac:CcaHIS019_0511060"/>
<keyword evidence="1" id="KW-0694">RNA-binding</keyword>
<dbReference type="GO" id="GO:0003723">
    <property type="term" value="F:RNA binding"/>
    <property type="evidence" value="ECO:0007669"/>
    <property type="project" value="UniProtKB-KW"/>
</dbReference>
<feature type="region of interest" description="Disordered" evidence="2">
    <location>
        <begin position="1"/>
        <end position="21"/>
    </location>
</feature>
<dbReference type="SMART" id="SM00652">
    <property type="entry name" value="eIF1a"/>
    <property type="match status" value="1"/>
</dbReference>
<dbReference type="SUPFAM" id="SSF50249">
    <property type="entry name" value="Nucleic acid-binding proteins"/>
    <property type="match status" value="1"/>
</dbReference>
<name>A0AA48L7T7_9TREE</name>
<gene>
    <name evidence="3" type="ORF">CcaverHIS019_0511060</name>
</gene>
<dbReference type="InterPro" id="IPR039294">
    <property type="entry name" value="EIF1AD"/>
</dbReference>
<sequence length="153" mass="16698">MPPRPRPKATPATDYTPSGLPSDHHLVRLGAPQGSNQFATEIAGQAKLVDMPARVRRTAFATRGAFAIVQLYPASKDRVAGEIVHVVTGAEVKEWRKAGEWPKAFDEAVAAEQSRPLPKADDDDSDDSLPENTNRRKRVVHADSSSEEDSDDE</sequence>
<evidence type="ECO:0000256" key="1">
    <source>
        <dbReference type="ARBA" id="ARBA00022884"/>
    </source>
</evidence>
<keyword evidence="4" id="KW-1185">Reference proteome</keyword>
<accession>A0AA48L7T7</accession>
<dbReference type="InterPro" id="IPR012340">
    <property type="entry name" value="NA-bd_OB-fold"/>
</dbReference>